<dbReference type="GO" id="GO:1990281">
    <property type="term" value="C:efflux pump complex"/>
    <property type="evidence" value="ECO:0007669"/>
    <property type="project" value="TreeGrafter"/>
</dbReference>
<dbReference type="Proteomes" id="UP000036097">
    <property type="component" value="Unassembled WGS sequence"/>
</dbReference>
<dbReference type="STRING" id="1195763.ABT56_01440"/>
<comment type="caution">
    <text evidence="7">The sequence shown here is derived from an EMBL/GenBank/DDBJ whole genome shotgun (WGS) entry which is preliminary data.</text>
</comment>
<evidence type="ECO:0000256" key="2">
    <source>
        <dbReference type="ARBA" id="ARBA00009477"/>
    </source>
</evidence>
<dbReference type="InterPro" id="IPR006143">
    <property type="entry name" value="RND_pump_MFP"/>
</dbReference>
<dbReference type="Gene3D" id="2.40.420.20">
    <property type="match status" value="1"/>
</dbReference>
<dbReference type="Gene3D" id="2.40.50.100">
    <property type="match status" value="1"/>
</dbReference>
<dbReference type="Gene3D" id="2.40.30.170">
    <property type="match status" value="1"/>
</dbReference>
<dbReference type="Gene3D" id="1.10.287.470">
    <property type="entry name" value="Helix hairpin bin"/>
    <property type="match status" value="1"/>
</dbReference>
<evidence type="ECO:0000256" key="4">
    <source>
        <dbReference type="SAM" id="Coils"/>
    </source>
</evidence>
<comment type="subcellular location">
    <subcellularLocation>
        <location evidence="1">Cell envelope</location>
    </subcellularLocation>
</comment>
<dbReference type="PATRIC" id="fig|1195763.3.peg.313"/>
<dbReference type="NCBIfam" id="TIGR01730">
    <property type="entry name" value="RND_mfp"/>
    <property type="match status" value="1"/>
</dbReference>
<dbReference type="InterPro" id="IPR058625">
    <property type="entry name" value="MdtA-like_BSH"/>
</dbReference>
<dbReference type="Pfam" id="PF25967">
    <property type="entry name" value="RND-MFP_C"/>
    <property type="match status" value="1"/>
</dbReference>
<dbReference type="SUPFAM" id="SSF111369">
    <property type="entry name" value="HlyD-like secretion proteins"/>
    <property type="match status" value="1"/>
</dbReference>
<evidence type="ECO:0000256" key="3">
    <source>
        <dbReference type="ARBA" id="ARBA00022448"/>
    </source>
</evidence>
<dbReference type="PANTHER" id="PTHR30469:SF20">
    <property type="entry name" value="EFFLUX RND TRANSPORTER PERIPLASMIC ADAPTOR SUBUNIT"/>
    <property type="match status" value="1"/>
</dbReference>
<name>A0A0J1HCC4_9GAMM</name>
<feature type="domain" description="Multidrug resistance protein MdtA-like barrel-sandwich hybrid" evidence="5">
    <location>
        <begin position="76"/>
        <end position="197"/>
    </location>
</feature>
<dbReference type="PANTHER" id="PTHR30469">
    <property type="entry name" value="MULTIDRUG RESISTANCE PROTEIN MDTA"/>
    <property type="match status" value="1"/>
</dbReference>
<dbReference type="InterPro" id="IPR058627">
    <property type="entry name" value="MdtA-like_C"/>
</dbReference>
<evidence type="ECO:0000259" key="6">
    <source>
        <dbReference type="Pfam" id="PF25967"/>
    </source>
</evidence>
<sequence length="374" mass="40274">MENKVKTYSSKPAFASFKQSAIAASLSVAVLLLSGCGEEQPQQTVAPVVKPALTEVVSTQTSADLSFNGVVRAAERADLAFRVGGRLTEILVKEGDEVKQGQLLAKLDPRDAQTALASASLELDNTKAEYSRAKAIYEKSQAIAKSDLDTLATRYNLAKNRLAEAKRQLEYTQLKAPFDGIIGRKMVDNHVQIQANSPVLTLHDLSDLEVVINIPDSVMLSPLRGTQAQAELSAIPGQLFPLALRTYATQADPVTQTYAVVLGFDDLKGFRVLPGMAVKVLPVAAHAENEQMASSSTITVPLTAIVPDNQGKQFVWVIGAGNKAEKRYVEVGALVKNRIVIEQHLKPGERVIIAGVSSVREGMEVRPYSDNNGA</sequence>
<keyword evidence="3" id="KW-0813">Transport</keyword>
<dbReference type="EMBL" id="LDOT01000002">
    <property type="protein sequence ID" value="KLV09329.1"/>
    <property type="molecule type" value="Genomic_DNA"/>
</dbReference>
<evidence type="ECO:0000313" key="8">
    <source>
        <dbReference type="Proteomes" id="UP000036097"/>
    </source>
</evidence>
<keyword evidence="4" id="KW-0175">Coiled coil</keyword>
<dbReference type="AlphaFoldDB" id="A0A0J1HCC4"/>
<protein>
    <submittedName>
        <fullName evidence="7">Hemolysin secretion protein D</fullName>
    </submittedName>
</protein>
<evidence type="ECO:0000313" key="7">
    <source>
        <dbReference type="EMBL" id="KLV09329.1"/>
    </source>
</evidence>
<organism evidence="7 8">
    <name type="scientific">Photobacterium aquae</name>
    <dbReference type="NCBI Taxonomy" id="1195763"/>
    <lineage>
        <taxon>Bacteria</taxon>
        <taxon>Pseudomonadati</taxon>
        <taxon>Pseudomonadota</taxon>
        <taxon>Gammaproteobacteria</taxon>
        <taxon>Vibrionales</taxon>
        <taxon>Vibrionaceae</taxon>
        <taxon>Photobacterium</taxon>
    </lineage>
</organism>
<feature type="domain" description="Multidrug resistance protein MdtA-like C-terminal permuted SH3" evidence="6">
    <location>
        <begin position="298"/>
        <end position="356"/>
    </location>
</feature>
<comment type="similarity">
    <text evidence="2">Belongs to the membrane fusion protein (MFP) (TC 8.A.1) family.</text>
</comment>
<evidence type="ECO:0000256" key="1">
    <source>
        <dbReference type="ARBA" id="ARBA00004196"/>
    </source>
</evidence>
<dbReference type="PRINTS" id="PR01490">
    <property type="entry name" value="RTXTOXIND"/>
</dbReference>
<dbReference type="Pfam" id="PF25917">
    <property type="entry name" value="BSH_RND"/>
    <property type="match status" value="1"/>
</dbReference>
<keyword evidence="8" id="KW-1185">Reference proteome</keyword>
<accession>A0A0J1HCC4</accession>
<gene>
    <name evidence="7" type="ORF">ABT56_01440</name>
</gene>
<evidence type="ECO:0000259" key="5">
    <source>
        <dbReference type="Pfam" id="PF25917"/>
    </source>
</evidence>
<reference evidence="7 8" key="1">
    <citation type="submission" date="2015-05" db="EMBL/GenBank/DDBJ databases">
        <title>Photobacterium galathea sp. nov.</title>
        <authorList>
            <person name="Machado H."/>
            <person name="Gram L."/>
        </authorList>
    </citation>
    <scope>NUCLEOTIDE SEQUENCE [LARGE SCALE GENOMIC DNA]</scope>
    <source>
        <strain evidence="7 8">CGMCC 1.12159</strain>
    </source>
</reference>
<dbReference type="RefSeq" id="WP_047877495.1">
    <property type="nucleotide sequence ID" value="NZ_LDOT01000002.1"/>
</dbReference>
<feature type="coiled-coil region" evidence="4">
    <location>
        <begin position="116"/>
        <end position="175"/>
    </location>
</feature>
<proteinExistence type="inferred from homology"/>
<dbReference type="GO" id="GO:0015562">
    <property type="term" value="F:efflux transmembrane transporter activity"/>
    <property type="evidence" value="ECO:0007669"/>
    <property type="project" value="TreeGrafter"/>
</dbReference>